<keyword evidence="1" id="KW-0175">Coiled coil</keyword>
<dbReference type="PANTHER" id="PTHR33215">
    <property type="entry name" value="PROTEIN DISTAL ANTENNA"/>
    <property type="match status" value="1"/>
</dbReference>
<dbReference type="InterPro" id="IPR009057">
    <property type="entry name" value="Homeodomain-like_sf"/>
</dbReference>
<dbReference type="SUPFAM" id="SSF46689">
    <property type="entry name" value="Homeodomain-like"/>
    <property type="match status" value="1"/>
</dbReference>
<dbReference type="Pfam" id="PF01527">
    <property type="entry name" value="HTH_Tnp_1"/>
    <property type="match status" value="1"/>
</dbReference>
<dbReference type="PANTHER" id="PTHR33215:SF13">
    <property type="entry name" value="PROTEIN DISTAL ANTENNA"/>
    <property type="match status" value="1"/>
</dbReference>
<feature type="coiled-coil region" evidence="1">
    <location>
        <begin position="55"/>
        <end position="89"/>
    </location>
</feature>
<name>A0A927B735_9BACT</name>
<dbReference type="EMBL" id="JACXAA010000013">
    <property type="protein sequence ID" value="MBD2756584.1"/>
    <property type="molecule type" value="Genomic_DNA"/>
</dbReference>
<reference evidence="2" key="1">
    <citation type="submission" date="2020-09" db="EMBL/GenBank/DDBJ databases">
        <authorList>
            <person name="Kim M.K."/>
        </authorList>
    </citation>
    <scope>NUCLEOTIDE SEQUENCE</scope>
    <source>
        <strain evidence="2">BT704</strain>
    </source>
</reference>
<dbReference type="AlphaFoldDB" id="A0A927B735"/>
<keyword evidence="3" id="KW-1185">Reference proteome</keyword>
<comment type="caution">
    <text evidence="2">The sequence shown here is derived from an EMBL/GenBank/DDBJ whole genome shotgun (WGS) entry which is preliminary data.</text>
</comment>
<dbReference type="GO" id="GO:0006313">
    <property type="term" value="P:DNA transposition"/>
    <property type="evidence" value="ECO:0007669"/>
    <property type="project" value="InterPro"/>
</dbReference>
<accession>A0A927B735</accession>
<gene>
    <name evidence="2" type="ORF">IC230_27100</name>
</gene>
<evidence type="ECO:0000256" key="1">
    <source>
        <dbReference type="SAM" id="Coils"/>
    </source>
</evidence>
<evidence type="ECO:0000313" key="2">
    <source>
        <dbReference type="EMBL" id="MBD2756584.1"/>
    </source>
</evidence>
<sequence length="102" mass="11807">MQKPSRPKTRRKYDADFKNEAVKMLANGQTVAYVSNALGVSENLIYRWKNQNQGVKKVSSEQSELALENQQLKDRVRQLETEREILKKARRAAPLSIFSRQT</sequence>
<dbReference type="InterPro" id="IPR002514">
    <property type="entry name" value="Transposase_8"/>
</dbReference>
<protein>
    <submittedName>
        <fullName evidence="2">Transposase</fullName>
    </submittedName>
</protein>
<proteinExistence type="predicted"/>
<organism evidence="2 3">
    <name type="scientific">Spirosoma validum</name>
    <dbReference type="NCBI Taxonomy" id="2771355"/>
    <lineage>
        <taxon>Bacteria</taxon>
        <taxon>Pseudomonadati</taxon>
        <taxon>Bacteroidota</taxon>
        <taxon>Cytophagia</taxon>
        <taxon>Cytophagales</taxon>
        <taxon>Cytophagaceae</taxon>
        <taxon>Spirosoma</taxon>
    </lineage>
</organism>
<dbReference type="Gene3D" id="1.10.10.60">
    <property type="entry name" value="Homeodomain-like"/>
    <property type="match status" value="1"/>
</dbReference>
<dbReference type="RefSeq" id="WP_191042204.1">
    <property type="nucleotide sequence ID" value="NZ_JACXAA010000013.1"/>
</dbReference>
<dbReference type="InterPro" id="IPR051839">
    <property type="entry name" value="RD_transcriptional_regulator"/>
</dbReference>
<dbReference type="Proteomes" id="UP000653797">
    <property type="component" value="Unassembled WGS sequence"/>
</dbReference>
<dbReference type="GO" id="GO:0004803">
    <property type="term" value="F:transposase activity"/>
    <property type="evidence" value="ECO:0007669"/>
    <property type="project" value="InterPro"/>
</dbReference>
<evidence type="ECO:0000313" key="3">
    <source>
        <dbReference type="Proteomes" id="UP000653797"/>
    </source>
</evidence>
<dbReference type="GO" id="GO:0003677">
    <property type="term" value="F:DNA binding"/>
    <property type="evidence" value="ECO:0007669"/>
    <property type="project" value="InterPro"/>
</dbReference>